<sequence length="548" mass="55890">MAVTAEGSRNPGNSGSTSDVESHDPILEKLAQTNTFASEWPALRNHLQLALLAAIPLFASRSSSLLPTTPPRPTESSAASPPTPPPLSTDAQPPSSPSSSSSSGASAQAPRPIPDSLLLSPSTTTSALPPTSPTRSPSSNSEDDLVPSTPGGLVLPPFPPLDLSRRRRSSAGSEAGPSGASGSRANGHIPLGLTRPGISFDDEWDEELVIGGKKLPGRMEEEQGKKEVERLERLLEAMEAPPFTIQRLAELLLSPTRYHSSLGKFLRAVEKALLVTSPWEPPSYNPAATAISFRSAFPANASDTSSEAGSVSSSMDIDSTMPPGAATPMFSPIPFLARGDEGEDVAMGGMGEANGTVEEGLMSPLILGEGGGGGVGGMQLSGSVRSPTPGPEGTVFVGNGGDGGDGGTDSVDPAHQSYLGRVDELDTGPMTSPNGTADGDARANGQGQGRGRAQDDATQGTGEGGTMTPHGMSDRPVPISATTTVGDDSERLIAGMPRSRAGSSASLSERFVSAGVAEGEGEGESEGGRGEVLVPLSAQDEDVKEAST</sequence>
<dbReference type="GO" id="GO:0005634">
    <property type="term" value="C:nucleus"/>
    <property type="evidence" value="ECO:0007669"/>
    <property type="project" value="TreeGrafter"/>
</dbReference>
<protein>
    <submittedName>
        <fullName evidence="3">Uncharacterized protein</fullName>
    </submittedName>
</protein>
<dbReference type="GO" id="GO:0030289">
    <property type="term" value="C:protein phosphatase 4 complex"/>
    <property type="evidence" value="ECO:0007669"/>
    <property type="project" value="InterPro"/>
</dbReference>
<dbReference type="OrthoDB" id="341898at2759"/>
<dbReference type="GO" id="GO:0005737">
    <property type="term" value="C:cytoplasm"/>
    <property type="evidence" value="ECO:0007669"/>
    <property type="project" value="TreeGrafter"/>
</dbReference>
<feature type="compositionally biased region" description="Gly residues" evidence="2">
    <location>
        <begin position="398"/>
        <end position="407"/>
    </location>
</feature>
<dbReference type="AlphaFoldDB" id="A0A427YS63"/>
<dbReference type="EMBL" id="RSCD01000003">
    <property type="protein sequence ID" value="RSH93930.1"/>
    <property type="molecule type" value="Genomic_DNA"/>
</dbReference>
<comment type="similarity">
    <text evidence="1">Belongs to the PPP4R2 family.</text>
</comment>
<keyword evidence="4" id="KW-1185">Reference proteome</keyword>
<dbReference type="PANTHER" id="PTHR16487:SF0">
    <property type="entry name" value="PROTEIN PHOSPHATASE 4 REGULATORY SUBUNIT 2-RELATED"/>
    <property type="match status" value="1"/>
</dbReference>
<name>A0A427YS63_9TREE</name>
<dbReference type="Proteomes" id="UP000279259">
    <property type="component" value="Unassembled WGS sequence"/>
</dbReference>
<proteinExistence type="inferred from homology"/>
<feature type="compositionally biased region" description="Low complexity" evidence="2">
    <location>
        <begin position="170"/>
        <end position="185"/>
    </location>
</feature>
<dbReference type="PANTHER" id="PTHR16487">
    <property type="entry name" value="PPP4R2-RELATED PROTEIN"/>
    <property type="match status" value="1"/>
</dbReference>
<feature type="compositionally biased region" description="Polar residues" evidence="2">
    <location>
        <begin position="10"/>
        <end position="19"/>
    </location>
</feature>
<comment type="caution">
    <text evidence="3">The sequence shown here is derived from an EMBL/GenBank/DDBJ whole genome shotgun (WGS) entry which is preliminary data.</text>
</comment>
<dbReference type="InterPro" id="IPR015267">
    <property type="entry name" value="PPP4R2"/>
</dbReference>
<dbReference type="GO" id="GO:0019888">
    <property type="term" value="F:protein phosphatase regulator activity"/>
    <property type="evidence" value="ECO:0007669"/>
    <property type="project" value="InterPro"/>
</dbReference>
<feature type="region of interest" description="Disordered" evidence="2">
    <location>
        <begin position="63"/>
        <end position="197"/>
    </location>
</feature>
<evidence type="ECO:0000313" key="3">
    <source>
        <dbReference type="EMBL" id="RSH93930.1"/>
    </source>
</evidence>
<dbReference type="STRING" id="1890683.A0A427YS63"/>
<feature type="compositionally biased region" description="Low complexity" evidence="2">
    <location>
        <begin position="88"/>
        <end position="139"/>
    </location>
</feature>
<reference evidence="3 4" key="1">
    <citation type="submission" date="2018-11" db="EMBL/GenBank/DDBJ databases">
        <title>Genome sequence of Saitozyma podzolica DSM 27192.</title>
        <authorList>
            <person name="Aliyu H."/>
            <person name="Gorte O."/>
            <person name="Ochsenreither K."/>
        </authorList>
    </citation>
    <scope>NUCLEOTIDE SEQUENCE [LARGE SCALE GENOMIC DNA]</scope>
    <source>
        <strain evidence="3 4">DSM 27192</strain>
    </source>
</reference>
<evidence type="ECO:0000256" key="2">
    <source>
        <dbReference type="SAM" id="MobiDB-lite"/>
    </source>
</evidence>
<feature type="region of interest" description="Disordered" evidence="2">
    <location>
        <begin position="384"/>
        <end position="548"/>
    </location>
</feature>
<feature type="compositionally biased region" description="Acidic residues" evidence="2">
    <location>
        <begin position="539"/>
        <end position="548"/>
    </location>
</feature>
<dbReference type="Pfam" id="PF09184">
    <property type="entry name" value="PPP4R2"/>
    <property type="match status" value="1"/>
</dbReference>
<evidence type="ECO:0000256" key="1">
    <source>
        <dbReference type="ARBA" id="ARBA00009207"/>
    </source>
</evidence>
<evidence type="ECO:0000313" key="4">
    <source>
        <dbReference type="Proteomes" id="UP000279259"/>
    </source>
</evidence>
<accession>A0A427YS63</accession>
<gene>
    <name evidence="3" type="ORF">EHS25_006582</name>
</gene>
<feature type="region of interest" description="Disordered" evidence="2">
    <location>
        <begin position="1"/>
        <end position="26"/>
    </location>
</feature>
<organism evidence="3 4">
    <name type="scientific">Saitozyma podzolica</name>
    <dbReference type="NCBI Taxonomy" id="1890683"/>
    <lineage>
        <taxon>Eukaryota</taxon>
        <taxon>Fungi</taxon>
        <taxon>Dikarya</taxon>
        <taxon>Basidiomycota</taxon>
        <taxon>Agaricomycotina</taxon>
        <taxon>Tremellomycetes</taxon>
        <taxon>Tremellales</taxon>
        <taxon>Trimorphomycetaceae</taxon>
        <taxon>Saitozyma</taxon>
    </lineage>
</organism>